<evidence type="ECO:0000313" key="4">
    <source>
        <dbReference type="EMBL" id="MCS4036364.1"/>
    </source>
</evidence>
<evidence type="ECO:0000313" key="7">
    <source>
        <dbReference type="Proteomes" id="UP001155034"/>
    </source>
</evidence>
<gene>
    <name evidence="5" type="ORF">GGP45_000738</name>
    <name evidence="2" type="ORF">GGP71_001340</name>
    <name evidence="3" type="ORF">GGP82_000725</name>
    <name evidence="6" type="ORF">GGP99_000705</name>
    <name evidence="4" type="ORF">GGQ01_001424</name>
</gene>
<reference evidence="3" key="1">
    <citation type="submission" date="2022-08" db="EMBL/GenBank/DDBJ databases">
        <title>Genomic Encyclopedia of Type Strains, Phase V (KMG-V): Genome sequencing to study the core and pangenomes of soil and plant-associated prokaryotes.</title>
        <authorList>
            <person name="Whitman W."/>
        </authorList>
    </citation>
    <scope>NUCLEOTIDE SEQUENCE</scope>
    <source>
        <strain evidence="2">0</strain>
        <strain evidence="3">SP2016B</strain>
        <strain evidence="6">SP3002</strain>
        <strain evidence="4">SP3012</strain>
        <strain evidence="5">SP3026</strain>
    </source>
</reference>
<accession>A0A9X2R1M0</accession>
<feature type="compositionally biased region" description="Low complexity" evidence="1">
    <location>
        <begin position="14"/>
        <end position="25"/>
    </location>
</feature>
<dbReference type="Proteomes" id="UP001155110">
    <property type="component" value="Unassembled WGS sequence"/>
</dbReference>
<evidence type="ECO:0000313" key="3">
    <source>
        <dbReference type="EMBL" id="MCS3864194.1"/>
    </source>
</evidence>
<name>A0A9X2R1M0_9BACT</name>
<evidence type="ECO:0000313" key="5">
    <source>
        <dbReference type="EMBL" id="MCS4120420.1"/>
    </source>
</evidence>
<dbReference type="EMBL" id="JANTYZ010000001">
    <property type="protein sequence ID" value="MCS3864194.1"/>
    <property type="molecule type" value="Genomic_DNA"/>
</dbReference>
<evidence type="ECO:0000313" key="2">
    <source>
        <dbReference type="EMBL" id="MCS3677424.1"/>
    </source>
</evidence>
<dbReference type="AlphaFoldDB" id="A0A9X2R1M0"/>
<dbReference type="Proteomes" id="UP001155040">
    <property type="component" value="Unassembled WGS sequence"/>
</dbReference>
<proteinExistence type="predicted"/>
<evidence type="ECO:0000256" key="1">
    <source>
        <dbReference type="SAM" id="MobiDB-lite"/>
    </source>
</evidence>
<dbReference type="EMBL" id="JANUBF010000007">
    <property type="protein sequence ID" value="MCS4036364.1"/>
    <property type="molecule type" value="Genomic_DNA"/>
</dbReference>
<comment type="caution">
    <text evidence="3">The sequence shown here is derived from an EMBL/GenBank/DDBJ whole genome shotgun (WGS) entry which is preliminary data.</text>
</comment>
<dbReference type="Proteomes" id="UP001155027">
    <property type="component" value="Unassembled WGS sequence"/>
</dbReference>
<feature type="compositionally biased region" description="Polar residues" evidence="1">
    <location>
        <begin position="1"/>
        <end position="13"/>
    </location>
</feature>
<dbReference type="EMBL" id="JANUBL010000001">
    <property type="protein sequence ID" value="MCS4120420.1"/>
    <property type="molecule type" value="Genomic_DNA"/>
</dbReference>
<dbReference type="EMBL" id="JANTZM010000003">
    <property type="protein sequence ID" value="MCS4156763.1"/>
    <property type="molecule type" value="Genomic_DNA"/>
</dbReference>
<dbReference type="EMBL" id="JANUAU010000003">
    <property type="protein sequence ID" value="MCS3677424.1"/>
    <property type="molecule type" value="Genomic_DNA"/>
</dbReference>
<dbReference type="Proteomes" id="UP001155034">
    <property type="component" value="Unassembled WGS sequence"/>
</dbReference>
<dbReference type="Proteomes" id="UP001155144">
    <property type="component" value="Unassembled WGS sequence"/>
</dbReference>
<sequence length="103" mass="11466">MNEPASTVNITFQSPTRASRPSTPSFHHRNLEGVPESTARQMAQDFTTYQHEPSTISEKKLYTYQSADQNGALDDECLVALDFGEIVTLEVTHSPNVPVREEA</sequence>
<feature type="region of interest" description="Disordered" evidence="1">
    <location>
        <begin position="1"/>
        <end position="34"/>
    </location>
</feature>
<dbReference type="RefSeq" id="WP_013062854.1">
    <property type="nucleotide sequence ID" value="NZ_CALTSD010000003.1"/>
</dbReference>
<organism evidence="3 7">
    <name type="scientific">Salinibacter ruber</name>
    <dbReference type="NCBI Taxonomy" id="146919"/>
    <lineage>
        <taxon>Bacteria</taxon>
        <taxon>Pseudomonadati</taxon>
        <taxon>Rhodothermota</taxon>
        <taxon>Rhodothermia</taxon>
        <taxon>Rhodothermales</taxon>
        <taxon>Salinibacteraceae</taxon>
        <taxon>Salinibacter</taxon>
    </lineage>
</organism>
<protein>
    <submittedName>
        <fullName evidence="3">Uncharacterized protein</fullName>
    </submittedName>
</protein>
<evidence type="ECO:0000313" key="6">
    <source>
        <dbReference type="EMBL" id="MCS4156763.1"/>
    </source>
</evidence>